<feature type="transmembrane region" description="Helical" evidence="1">
    <location>
        <begin position="668"/>
        <end position="688"/>
    </location>
</feature>
<name>A0A7Z2GQE1_9BURK</name>
<dbReference type="Pfam" id="PF03170">
    <property type="entry name" value="BcsB"/>
    <property type="match status" value="2"/>
</dbReference>
<dbReference type="GO" id="GO:0005886">
    <property type="term" value="C:plasma membrane"/>
    <property type="evidence" value="ECO:0007669"/>
    <property type="project" value="UniProtKB-SubCell"/>
</dbReference>
<comment type="function">
    <text evidence="1">Binds the cellulose synthase activator, bis-(3'-5') cyclic diguanylic acid (c-di-GMP).</text>
</comment>
<comment type="pathway">
    <text evidence="1">Glycan metabolism; bacterial cellulose biosynthesis.</text>
</comment>
<dbReference type="OrthoDB" id="7315676at2"/>
<keyword evidence="4" id="KW-1185">Reference proteome</keyword>
<dbReference type="UniPathway" id="UPA00694"/>
<evidence type="ECO:0000313" key="4">
    <source>
        <dbReference type="Proteomes" id="UP000433577"/>
    </source>
</evidence>
<protein>
    <recommendedName>
        <fullName evidence="1">Cyclic di-GMP-binding protein</fullName>
    </recommendedName>
    <alternativeName>
        <fullName evidence="1">Cellulose synthase regulatory subunit</fullName>
    </alternativeName>
</protein>
<proteinExistence type="inferred from homology"/>
<keyword evidence="1" id="KW-0472">Membrane</keyword>
<dbReference type="AlphaFoldDB" id="A0A7Z2GQE1"/>
<accession>A0A7Z2GQE1</accession>
<comment type="subunit">
    <text evidence="1">Tightly associated with the cellulose synthase catalytic subunit.</text>
</comment>
<dbReference type="Proteomes" id="UP000433577">
    <property type="component" value="Chromosome 3"/>
</dbReference>
<keyword evidence="1" id="KW-0973">c-di-GMP</keyword>
<feature type="region of interest" description="Disordered" evidence="2">
    <location>
        <begin position="693"/>
        <end position="729"/>
    </location>
</feature>
<sequence length="729" mass="76073">MNRSVSVTRTVTLRELGLLSAVTLTAPDTRREFFLPVPADVPIHNATLQFDGGYVRGDGGRTTLLVSLDGSPVAARALDKADGGVNVNLGVDGAPRSVGFVRLGLGYASVISDNVCTDQTAIGNVLRVDPSTRLSYNFDPADVRDLRTAWSALPYAPMMTIAGTHLSEASLDTAWRTDALLQRDGKRPVTQAMPAVGATVDLRDVNVPASLRAIPAFNALAAAASGANAGHATVADAAELGALLALAPRSAFGPDVLVADNALRTTFNGALDALRTQVAASAPAMLAAFDAWRTGTANQIAGPLAAGEARVAHYGGRAVIVVGDNAGAAVLARVWRPIDVAQRVVVHQIAPGAHLQGNAILLSDLGGEPRSVDVHDTASWEASFDLAAASGQGKLPDEVVLDLAASPTLSNGAASATVYFNDVMIGAKLLNVDGRRERLTLKVPRYALARTNNLRVTFRRQPDAGCQARQSYPVAVLPSSYLKLADGTPSADFVGMAARFASAATVYVPHAYLDDAVHAIPRLATLTGAAGVAPLPARFEVVAAGATAKPSGPFLAADVALADETDPVQFSADHLKLQSPKGDTLIDVSGLSRLGVVSVGKSGDATGIVYRSTGNAPVLTDKLQLSRGNVAVVDATGVLQRFDTAHPDDLAATGDDSTQWVTRHWARWGIPFVLVILLIVLIVVAQIARKRKKAQSSEERRAAAQQPPQSPQSPSSSQTSNDGTPRDRQ</sequence>
<organism evidence="3 4">
    <name type="scientific">Paraburkholderia acidisoli</name>
    <dbReference type="NCBI Taxonomy" id="2571748"/>
    <lineage>
        <taxon>Bacteria</taxon>
        <taxon>Pseudomonadati</taxon>
        <taxon>Pseudomonadota</taxon>
        <taxon>Betaproteobacteria</taxon>
        <taxon>Burkholderiales</taxon>
        <taxon>Burkholderiaceae</taxon>
        <taxon>Paraburkholderia</taxon>
    </lineage>
</organism>
<dbReference type="GO" id="GO:0006011">
    <property type="term" value="P:UDP-alpha-D-glucose metabolic process"/>
    <property type="evidence" value="ECO:0007669"/>
    <property type="project" value="InterPro"/>
</dbReference>
<dbReference type="EMBL" id="CP046915">
    <property type="protein sequence ID" value="QGZ65774.1"/>
    <property type="molecule type" value="Genomic_DNA"/>
</dbReference>
<reference evidence="3 4" key="1">
    <citation type="submission" date="2019-12" db="EMBL/GenBank/DDBJ databases">
        <title>Paraburkholderia acidiphila 7Q-K02 sp. nov and Paraburkholderia acidisoli DHF22 sp. nov., two strains isolated from forest soil.</title>
        <authorList>
            <person name="Gao Z."/>
            <person name="Qiu L."/>
        </authorList>
    </citation>
    <scope>NUCLEOTIDE SEQUENCE [LARGE SCALE GENOMIC DNA]</scope>
    <source>
        <strain evidence="3 4">DHF22</strain>
    </source>
</reference>
<comment type="subcellular location">
    <subcellularLocation>
        <location evidence="1">Cell inner membrane</location>
    </subcellularLocation>
</comment>
<gene>
    <name evidence="3" type="ORF">FAZ98_26840</name>
</gene>
<dbReference type="KEGG" id="pacs:FAZ98_26840"/>
<keyword evidence="1" id="KW-0135">Cellulose biosynthesis</keyword>
<evidence type="ECO:0000256" key="2">
    <source>
        <dbReference type="SAM" id="MobiDB-lite"/>
    </source>
</evidence>
<keyword evidence="1" id="KW-1133">Transmembrane helix</keyword>
<dbReference type="InterPro" id="IPR018513">
    <property type="entry name" value="Cell_synthase_bac"/>
</dbReference>
<evidence type="ECO:0000256" key="1">
    <source>
        <dbReference type="RuleBase" id="RU365021"/>
    </source>
</evidence>
<dbReference type="Gene3D" id="2.60.120.260">
    <property type="entry name" value="Galactose-binding domain-like"/>
    <property type="match status" value="2"/>
</dbReference>
<comment type="similarity">
    <text evidence="1">Belongs to the AcsB/BcsB family.</text>
</comment>
<keyword evidence="1" id="KW-0812">Transmembrane</keyword>
<keyword evidence="1" id="KW-0997">Cell inner membrane</keyword>
<dbReference type="GO" id="GO:0030244">
    <property type="term" value="P:cellulose biosynthetic process"/>
    <property type="evidence" value="ECO:0007669"/>
    <property type="project" value="UniProtKB-KW"/>
</dbReference>
<evidence type="ECO:0000313" key="3">
    <source>
        <dbReference type="EMBL" id="QGZ65774.1"/>
    </source>
</evidence>
<keyword evidence="1" id="KW-1003">Cell membrane</keyword>